<dbReference type="InterPro" id="IPR036390">
    <property type="entry name" value="WH_DNA-bd_sf"/>
</dbReference>
<evidence type="ECO:0000313" key="6">
    <source>
        <dbReference type="EMBL" id="MFC5057043.1"/>
    </source>
</evidence>
<comment type="caution">
    <text evidence="6">The sequence shown here is derived from an EMBL/GenBank/DDBJ whole genome shotgun (WGS) entry which is preliminary data.</text>
</comment>
<dbReference type="PROSITE" id="PS51063">
    <property type="entry name" value="HTH_CRP_2"/>
    <property type="match status" value="1"/>
</dbReference>
<evidence type="ECO:0000256" key="2">
    <source>
        <dbReference type="ARBA" id="ARBA00023125"/>
    </source>
</evidence>
<dbReference type="InterPro" id="IPR050397">
    <property type="entry name" value="Env_Response_Regulators"/>
</dbReference>
<dbReference type="SMART" id="SM00100">
    <property type="entry name" value="cNMP"/>
    <property type="match status" value="1"/>
</dbReference>
<dbReference type="InterPro" id="IPR014710">
    <property type="entry name" value="RmlC-like_jellyroll"/>
</dbReference>
<dbReference type="Gene3D" id="2.60.120.10">
    <property type="entry name" value="Jelly Rolls"/>
    <property type="match status" value="1"/>
</dbReference>
<dbReference type="InterPro" id="IPR018490">
    <property type="entry name" value="cNMP-bd_dom_sf"/>
</dbReference>
<dbReference type="SUPFAM" id="SSF51206">
    <property type="entry name" value="cAMP-binding domain-like"/>
    <property type="match status" value="1"/>
</dbReference>
<protein>
    <submittedName>
        <fullName evidence="6">Crp/Fnr family transcriptional regulator</fullName>
    </submittedName>
</protein>
<gene>
    <name evidence="6" type="ORF">ACFPFM_25265</name>
</gene>
<dbReference type="PANTHER" id="PTHR24567:SF74">
    <property type="entry name" value="HTH-TYPE TRANSCRIPTIONAL REGULATOR ARCR"/>
    <property type="match status" value="1"/>
</dbReference>
<dbReference type="InterPro" id="IPR012318">
    <property type="entry name" value="HTH_CRP"/>
</dbReference>
<feature type="domain" description="HTH crp-type" evidence="5">
    <location>
        <begin position="143"/>
        <end position="218"/>
    </location>
</feature>
<organism evidence="6 7">
    <name type="scientific">Saccharothrix xinjiangensis</name>
    <dbReference type="NCBI Taxonomy" id="204798"/>
    <lineage>
        <taxon>Bacteria</taxon>
        <taxon>Bacillati</taxon>
        <taxon>Actinomycetota</taxon>
        <taxon>Actinomycetes</taxon>
        <taxon>Pseudonocardiales</taxon>
        <taxon>Pseudonocardiaceae</taxon>
        <taxon>Saccharothrix</taxon>
    </lineage>
</organism>
<name>A0ABV9Y493_9PSEU</name>
<reference evidence="7" key="1">
    <citation type="journal article" date="2019" name="Int. J. Syst. Evol. Microbiol.">
        <title>The Global Catalogue of Microorganisms (GCM) 10K type strain sequencing project: providing services to taxonomists for standard genome sequencing and annotation.</title>
        <authorList>
            <consortium name="The Broad Institute Genomics Platform"/>
            <consortium name="The Broad Institute Genome Sequencing Center for Infectious Disease"/>
            <person name="Wu L."/>
            <person name="Ma J."/>
        </authorList>
    </citation>
    <scope>NUCLEOTIDE SEQUENCE [LARGE SCALE GENOMIC DNA]</scope>
    <source>
        <strain evidence="7">KCTC 12848</strain>
    </source>
</reference>
<accession>A0ABV9Y493</accession>
<dbReference type="Proteomes" id="UP001595833">
    <property type="component" value="Unassembled WGS sequence"/>
</dbReference>
<dbReference type="SUPFAM" id="SSF46785">
    <property type="entry name" value="Winged helix' DNA-binding domain"/>
    <property type="match status" value="1"/>
</dbReference>
<keyword evidence="3" id="KW-0804">Transcription</keyword>
<dbReference type="PANTHER" id="PTHR24567">
    <property type="entry name" value="CRP FAMILY TRANSCRIPTIONAL REGULATORY PROTEIN"/>
    <property type="match status" value="1"/>
</dbReference>
<dbReference type="PROSITE" id="PS50042">
    <property type="entry name" value="CNMP_BINDING_3"/>
    <property type="match status" value="1"/>
</dbReference>
<dbReference type="CDD" id="cd00038">
    <property type="entry name" value="CAP_ED"/>
    <property type="match status" value="1"/>
</dbReference>
<keyword evidence="7" id="KW-1185">Reference proteome</keyword>
<keyword evidence="2" id="KW-0238">DNA-binding</keyword>
<dbReference type="EMBL" id="JBHSJB010000025">
    <property type="protein sequence ID" value="MFC5057043.1"/>
    <property type="molecule type" value="Genomic_DNA"/>
</dbReference>
<sequence length="227" mass="24348">MGDDRPDRGLLGRLGGGVADAMLALGSPVSYTADDVVFREGDADGHVVLLLRGAVKVRAVDQAGAPALLAVKSAGDLVGEMSALDGKPRSATVIACGEVTARLIRQFEFRMFLVRHVEVLLELFRDAADQVRWANRLRQAVPRHAEPRIALVLVHLVQRHGRWAPGGGWGLDLPLTNVELASIAGMKPRTAEKAFGGLRDAGVLVTGTRRVVHVPDLDRLKKIAGHC</sequence>
<keyword evidence="1" id="KW-0805">Transcription regulation</keyword>
<dbReference type="RefSeq" id="WP_344039055.1">
    <property type="nucleotide sequence ID" value="NZ_BAAAKE010000014.1"/>
</dbReference>
<dbReference type="InterPro" id="IPR000595">
    <property type="entry name" value="cNMP-bd_dom"/>
</dbReference>
<proteinExistence type="predicted"/>
<evidence type="ECO:0000256" key="1">
    <source>
        <dbReference type="ARBA" id="ARBA00023015"/>
    </source>
</evidence>
<evidence type="ECO:0000259" key="4">
    <source>
        <dbReference type="PROSITE" id="PS50042"/>
    </source>
</evidence>
<dbReference type="Pfam" id="PF13545">
    <property type="entry name" value="HTH_Crp_2"/>
    <property type="match status" value="1"/>
</dbReference>
<feature type="domain" description="Cyclic nucleotide-binding" evidence="4">
    <location>
        <begin position="10"/>
        <end position="130"/>
    </location>
</feature>
<evidence type="ECO:0000259" key="5">
    <source>
        <dbReference type="PROSITE" id="PS51063"/>
    </source>
</evidence>
<dbReference type="Gene3D" id="1.10.10.10">
    <property type="entry name" value="Winged helix-like DNA-binding domain superfamily/Winged helix DNA-binding domain"/>
    <property type="match status" value="1"/>
</dbReference>
<dbReference type="Pfam" id="PF00027">
    <property type="entry name" value="cNMP_binding"/>
    <property type="match status" value="1"/>
</dbReference>
<dbReference type="InterPro" id="IPR036388">
    <property type="entry name" value="WH-like_DNA-bd_sf"/>
</dbReference>
<evidence type="ECO:0000313" key="7">
    <source>
        <dbReference type="Proteomes" id="UP001595833"/>
    </source>
</evidence>
<evidence type="ECO:0000256" key="3">
    <source>
        <dbReference type="ARBA" id="ARBA00023163"/>
    </source>
</evidence>